<evidence type="ECO:0000256" key="1">
    <source>
        <dbReference type="SAM" id="SignalP"/>
    </source>
</evidence>
<proteinExistence type="predicted"/>
<dbReference type="EMBL" id="UYRV01121152">
    <property type="protein sequence ID" value="VDN32658.1"/>
    <property type="molecule type" value="Genomic_DNA"/>
</dbReference>
<feature type="chain" id="PRO_5018099014" evidence="1">
    <location>
        <begin position="22"/>
        <end position="183"/>
    </location>
</feature>
<organism evidence="2 3">
    <name type="scientific">Cylicostephanus goldi</name>
    <name type="common">Nematode worm</name>
    <dbReference type="NCBI Taxonomy" id="71465"/>
    <lineage>
        <taxon>Eukaryota</taxon>
        <taxon>Metazoa</taxon>
        <taxon>Ecdysozoa</taxon>
        <taxon>Nematoda</taxon>
        <taxon>Chromadorea</taxon>
        <taxon>Rhabditida</taxon>
        <taxon>Rhabditina</taxon>
        <taxon>Rhabditomorpha</taxon>
        <taxon>Strongyloidea</taxon>
        <taxon>Strongylidae</taxon>
        <taxon>Cylicostephanus</taxon>
    </lineage>
</organism>
<protein>
    <submittedName>
        <fullName evidence="2">Uncharacterized protein</fullName>
    </submittedName>
</protein>
<evidence type="ECO:0000313" key="2">
    <source>
        <dbReference type="EMBL" id="VDN32658.1"/>
    </source>
</evidence>
<accession>A0A3P7NAY0</accession>
<dbReference type="Proteomes" id="UP000271889">
    <property type="component" value="Unassembled WGS sequence"/>
</dbReference>
<evidence type="ECO:0000313" key="3">
    <source>
        <dbReference type="Proteomes" id="UP000271889"/>
    </source>
</evidence>
<keyword evidence="1" id="KW-0732">Signal</keyword>
<feature type="signal peptide" evidence="1">
    <location>
        <begin position="1"/>
        <end position="21"/>
    </location>
</feature>
<dbReference type="OrthoDB" id="10520773at2759"/>
<name>A0A3P7NAY0_CYLGO</name>
<dbReference type="AlphaFoldDB" id="A0A3P7NAY0"/>
<gene>
    <name evidence="2" type="ORF">CGOC_LOCUS12171</name>
</gene>
<reference evidence="2 3" key="1">
    <citation type="submission" date="2018-11" db="EMBL/GenBank/DDBJ databases">
        <authorList>
            <consortium name="Pathogen Informatics"/>
        </authorList>
    </citation>
    <scope>NUCLEOTIDE SEQUENCE [LARGE SCALE GENOMIC DNA]</scope>
</reference>
<sequence length="183" mass="19646">MFICASTNFLGLLVTPYPFSGAPVYPMGLVPNSSAYGENGGMLMGNRMRNMADGPRRVLPFPGASVAFEPAANHRGNLSLPVVSNPTERQTVPANTQVMLIRSGDGIFLRLSNGLLLNAQNSVFDSCKFLKIFASCKEISFGLSTSFLFPTEPFILFFLCKIDKIGGSTQQISAKSSPKPCPG</sequence>
<keyword evidence="3" id="KW-1185">Reference proteome</keyword>